<dbReference type="InterPro" id="IPR004402">
    <property type="entry name" value="DeoD-type"/>
</dbReference>
<organism evidence="8 9">
    <name type="scientific">Treponema saccharophilum DSM 2985</name>
    <dbReference type="NCBI Taxonomy" id="907348"/>
    <lineage>
        <taxon>Bacteria</taxon>
        <taxon>Pseudomonadati</taxon>
        <taxon>Spirochaetota</taxon>
        <taxon>Spirochaetia</taxon>
        <taxon>Spirochaetales</taxon>
        <taxon>Treponemataceae</taxon>
        <taxon>Treponema</taxon>
    </lineage>
</organism>
<protein>
    <recommendedName>
        <fullName evidence="3">Uridine phosphorylase</fullName>
        <ecNumber evidence="2">2.4.2.3</ecNumber>
    </recommendedName>
</protein>
<accession>H7EMC2</accession>
<comment type="catalytic activity">
    <reaction evidence="6">
        <text>uridine + phosphate = alpha-D-ribose 1-phosphate + uracil</text>
        <dbReference type="Rhea" id="RHEA:24388"/>
        <dbReference type="ChEBI" id="CHEBI:16704"/>
        <dbReference type="ChEBI" id="CHEBI:17568"/>
        <dbReference type="ChEBI" id="CHEBI:43474"/>
        <dbReference type="ChEBI" id="CHEBI:57720"/>
        <dbReference type="EC" id="2.4.2.3"/>
    </reaction>
</comment>
<dbReference type="CDD" id="cd09006">
    <property type="entry name" value="PNP_EcPNPI-like"/>
    <property type="match status" value="1"/>
</dbReference>
<dbReference type="EMBL" id="AGRW01000051">
    <property type="protein sequence ID" value="EIC01207.1"/>
    <property type="molecule type" value="Genomic_DNA"/>
</dbReference>
<gene>
    <name evidence="8" type="ORF">TresaDRAFT_0344</name>
</gene>
<sequence>MSTHINAPEGAIAPNILLPGDPLRAKFIAENFLEDAKCYNEVRGMLGFTGTYKGVPVSVQGTGMGQPSLSIYVTELFRFYGVQNAIRVGTCGAVSADTQLRDTIIVNAACSDSCLLNQRFGSLHFAPTASFPLVKTADSIAEKMGIRYQVGSVASSDFFYDKNENWKKWAEYGVLGIEMESAELFTLAAEHKRNAMAIMTVSDHILLGGQTTAEERQTTFTNMMKLALETIVAVNAKK</sequence>
<dbReference type="GO" id="GO:0006152">
    <property type="term" value="P:purine nucleoside catabolic process"/>
    <property type="evidence" value="ECO:0007669"/>
    <property type="project" value="TreeGrafter"/>
</dbReference>
<feature type="domain" description="Nucleoside phosphorylase" evidence="7">
    <location>
        <begin position="16"/>
        <end position="229"/>
    </location>
</feature>
<dbReference type="AlphaFoldDB" id="H7EMC2"/>
<dbReference type="PROSITE" id="PS01232">
    <property type="entry name" value="PNP_UDP_1"/>
    <property type="match status" value="1"/>
</dbReference>
<dbReference type="GO" id="GO:0004731">
    <property type="term" value="F:purine-nucleoside phosphorylase activity"/>
    <property type="evidence" value="ECO:0007669"/>
    <property type="project" value="InterPro"/>
</dbReference>
<keyword evidence="4 8" id="KW-0328">Glycosyltransferase</keyword>
<dbReference type="PANTHER" id="PTHR43691:SF11">
    <property type="entry name" value="FI09636P-RELATED"/>
    <property type="match status" value="1"/>
</dbReference>
<dbReference type="InterPro" id="IPR018016">
    <property type="entry name" value="Nucleoside_phosphorylase_CS"/>
</dbReference>
<evidence type="ECO:0000256" key="2">
    <source>
        <dbReference type="ARBA" id="ARBA00011888"/>
    </source>
</evidence>
<dbReference type="OrthoDB" id="9782889at2"/>
<dbReference type="NCBIfam" id="TIGR00107">
    <property type="entry name" value="deoD"/>
    <property type="match status" value="1"/>
</dbReference>
<comment type="similarity">
    <text evidence="1">Belongs to the PNP/UDP phosphorylase family.</text>
</comment>
<reference evidence="8 9" key="1">
    <citation type="submission" date="2011-09" db="EMBL/GenBank/DDBJ databases">
        <title>The draft genome of Treponema saccharophilum DSM 2985.</title>
        <authorList>
            <consortium name="US DOE Joint Genome Institute (JGI-PGF)"/>
            <person name="Lucas S."/>
            <person name="Copeland A."/>
            <person name="Lapidus A."/>
            <person name="Glavina del Rio T."/>
            <person name="Dalin E."/>
            <person name="Tice H."/>
            <person name="Bruce D."/>
            <person name="Goodwin L."/>
            <person name="Pitluck S."/>
            <person name="Peters L."/>
            <person name="Kyrpides N."/>
            <person name="Mavromatis K."/>
            <person name="Ivanova N."/>
            <person name="Markowitz V."/>
            <person name="Cheng J.-F."/>
            <person name="Hugenholtz P."/>
            <person name="Woyke T."/>
            <person name="Wu D."/>
            <person name="Gronow S."/>
            <person name="Wellnitz S."/>
            <person name="Brambilla E."/>
            <person name="Klenk H.-P."/>
            <person name="Eisen J.A."/>
        </authorList>
    </citation>
    <scope>NUCLEOTIDE SEQUENCE [LARGE SCALE GENOMIC DNA]</scope>
    <source>
        <strain evidence="8 9">DSM 2985</strain>
    </source>
</reference>
<dbReference type="EC" id="2.4.2.3" evidence="2"/>
<dbReference type="InterPro" id="IPR035994">
    <property type="entry name" value="Nucleoside_phosphorylase_sf"/>
</dbReference>
<keyword evidence="5 8" id="KW-0808">Transferase</keyword>
<dbReference type="GO" id="GO:0005829">
    <property type="term" value="C:cytosol"/>
    <property type="evidence" value="ECO:0007669"/>
    <property type="project" value="TreeGrafter"/>
</dbReference>
<evidence type="ECO:0000256" key="3">
    <source>
        <dbReference type="ARBA" id="ARBA00021980"/>
    </source>
</evidence>
<dbReference type="InterPro" id="IPR000845">
    <property type="entry name" value="Nucleoside_phosphorylase_d"/>
</dbReference>
<dbReference type="HAMAP" id="MF_01627">
    <property type="entry name" value="Pur_nucleosid_phosp"/>
    <property type="match status" value="1"/>
</dbReference>
<evidence type="ECO:0000259" key="7">
    <source>
        <dbReference type="Pfam" id="PF01048"/>
    </source>
</evidence>
<dbReference type="SUPFAM" id="SSF53167">
    <property type="entry name" value="Purine and uridine phosphorylases"/>
    <property type="match status" value="1"/>
</dbReference>
<dbReference type="Proteomes" id="UP000003571">
    <property type="component" value="Unassembled WGS sequence"/>
</dbReference>
<dbReference type="eggNOG" id="COG0813">
    <property type="taxonomic scope" value="Bacteria"/>
</dbReference>
<dbReference type="Pfam" id="PF01048">
    <property type="entry name" value="PNP_UDP_1"/>
    <property type="match status" value="1"/>
</dbReference>
<dbReference type="PANTHER" id="PTHR43691">
    <property type="entry name" value="URIDINE PHOSPHORYLASE"/>
    <property type="match status" value="1"/>
</dbReference>
<dbReference type="STRING" id="907348.TresaDRAFT_0344"/>
<evidence type="ECO:0000256" key="1">
    <source>
        <dbReference type="ARBA" id="ARBA00010456"/>
    </source>
</evidence>
<dbReference type="RefSeq" id="WP_002705423.1">
    <property type="nucleotide sequence ID" value="NZ_AGRW01000051.1"/>
</dbReference>
<name>H7EMC2_9SPIR</name>
<proteinExistence type="inferred from homology"/>
<keyword evidence="9" id="KW-1185">Reference proteome</keyword>
<dbReference type="NCBIfam" id="NF004489">
    <property type="entry name" value="PRK05819.1"/>
    <property type="match status" value="1"/>
</dbReference>
<dbReference type="GO" id="GO:0004850">
    <property type="term" value="F:uridine phosphorylase activity"/>
    <property type="evidence" value="ECO:0007669"/>
    <property type="project" value="UniProtKB-EC"/>
</dbReference>
<evidence type="ECO:0000256" key="6">
    <source>
        <dbReference type="ARBA" id="ARBA00048447"/>
    </source>
</evidence>
<evidence type="ECO:0000313" key="8">
    <source>
        <dbReference type="EMBL" id="EIC01207.1"/>
    </source>
</evidence>
<evidence type="ECO:0000313" key="9">
    <source>
        <dbReference type="Proteomes" id="UP000003571"/>
    </source>
</evidence>
<evidence type="ECO:0000256" key="5">
    <source>
        <dbReference type="ARBA" id="ARBA00022679"/>
    </source>
</evidence>
<dbReference type="PATRIC" id="fig|907348.3.peg.2099"/>
<dbReference type="Gene3D" id="3.40.50.1580">
    <property type="entry name" value="Nucleoside phosphorylase domain"/>
    <property type="match status" value="1"/>
</dbReference>
<comment type="caution">
    <text evidence="8">The sequence shown here is derived from an EMBL/GenBank/DDBJ whole genome shotgun (WGS) entry which is preliminary data.</text>
</comment>
<evidence type="ECO:0000256" key="4">
    <source>
        <dbReference type="ARBA" id="ARBA00022676"/>
    </source>
</evidence>